<sequence length="95" mass="10578">MTTYRMQRDLPYSQIPIALDNNQNYKRALNGITAAPRVINGKKNAEQKPIKANSSIDIHSARRRTVIQASTSELLRGLGEFIAQNSDIAAFEPAH</sequence>
<dbReference type="InterPro" id="IPR004944">
    <property type="entry name" value="CDK5_activator"/>
</dbReference>
<gene>
    <name evidence="1" type="ORF">CGOC_LOCUS13409</name>
</gene>
<dbReference type="EMBL" id="UYRV01131183">
    <property type="protein sequence ID" value="VDN37205.1"/>
    <property type="molecule type" value="Genomic_DNA"/>
</dbReference>
<proteinExistence type="predicted"/>
<feature type="non-terminal residue" evidence="1">
    <location>
        <position position="95"/>
    </location>
</feature>
<evidence type="ECO:0000313" key="1">
    <source>
        <dbReference type="EMBL" id="VDN37205.1"/>
    </source>
</evidence>
<dbReference type="Pfam" id="PF03261">
    <property type="entry name" value="CDK5_activator"/>
    <property type="match status" value="1"/>
</dbReference>
<reference evidence="1 2" key="1">
    <citation type="submission" date="2018-11" db="EMBL/GenBank/DDBJ databases">
        <authorList>
            <consortium name="Pathogen Informatics"/>
        </authorList>
    </citation>
    <scope>NUCLEOTIDE SEQUENCE [LARGE SCALE GENOMIC DNA]</scope>
</reference>
<dbReference type="GO" id="GO:0016533">
    <property type="term" value="C:protein kinase 5 complex"/>
    <property type="evidence" value="ECO:0007669"/>
    <property type="project" value="InterPro"/>
</dbReference>
<dbReference type="OrthoDB" id="7676799at2759"/>
<name>A0A3P7N4D3_CYLGO</name>
<keyword evidence="2" id="KW-1185">Reference proteome</keyword>
<evidence type="ECO:0000313" key="2">
    <source>
        <dbReference type="Proteomes" id="UP000271889"/>
    </source>
</evidence>
<organism evidence="1 2">
    <name type="scientific">Cylicostephanus goldi</name>
    <name type="common">Nematode worm</name>
    <dbReference type="NCBI Taxonomy" id="71465"/>
    <lineage>
        <taxon>Eukaryota</taxon>
        <taxon>Metazoa</taxon>
        <taxon>Ecdysozoa</taxon>
        <taxon>Nematoda</taxon>
        <taxon>Chromadorea</taxon>
        <taxon>Rhabditida</taxon>
        <taxon>Rhabditina</taxon>
        <taxon>Rhabditomorpha</taxon>
        <taxon>Strongyloidea</taxon>
        <taxon>Strongylidae</taxon>
        <taxon>Cylicostephanus</taxon>
    </lineage>
</organism>
<dbReference type="AlphaFoldDB" id="A0A3P7N4D3"/>
<protein>
    <submittedName>
        <fullName evidence="1">Uncharacterized protein</fullName>
    </submittedName>
</protein>
<dbReference type="Proteomes" id="UP000271889">
    <property type="component" value="Unassembled WGS sequence"/>
</dbReference>
<accession>A0A3P7N4D3</accession>
<dbReference type="GO" id="GO:0061575">
    <property type="term" value="F:cyclin-dependent protein serine/threonine kinase activator activity"/>
    <property type="evidence" value="ECO:0007669"/>
    <property type="project" value="InterPro"/>
</dbReference>